<dbReference type="GO" id="GO:0071208">
    <property type="term" value="F:histone pre-mRNA DCP binding"/>
    <property type="evidence" value="ECO:0007669"/>
    <property type="project" value="TreeGrafter"/>
</dbReference>
<dbReference type="InterPro" id="IPR052840">
    <property type="entry name" value="U7_snRNA_Sm-like"/>
</dbReference>
<dbReference type="Pfam" id="PF01423">
    <property type="entry name" value="LSM"/>
    <property type="match status" value="1"/>
</dbReference>
<evidence type="ECO:0000259" key="2">
    <source>
        <dbReference type="SMART" id="SM00651"/>
    </source>
</evidence>
<keyword evidence="4" id="KW-1185">Reference proteome</keyword>
<dbReference type="Proteomes" id="UP001205105">
    <property type="component" value="Unassembled WGS sequence"/>
</dbReference>
<dbReference type="PANTHER" id="PTHR21196">
    <property type="entry name" value="U7 SNRNA-ASSOCIATED SM-LIKE PROTEIN LSM10"/>
    <property type="match status" value="1"/>
</dbReference>
<reference evidence="3" key="1">
    <citation type="submission" date="2020-11" db="EMBL/GenBank/DDBJ databases">
        <title>Chlorella ohadii genome sequencing and assembly.</title>
        <authorList>
            <person name="Murik O."/>
            <person name="Treves H."/>
            <person name="Kedem I."/>
            <person name="Shotland Y."/>
            <person name="Kaplan A."/>
        </authorList>
    </citation>
    <scope>NUCLEOTIDE SEQUENCE</scope>
    <source>
        <strain evidence="3">1</strain>
    </source>
</reference>
<organism evidence="3 4">
    <name type="scientific">Chlorella ohadii</name>
    <dbReference type="NCBI Taxonomy" id="2649997"/>
    <lineage>
        <taxon>Eukaryota</taxon>
        <taxon>Viridiplantae</taxon>
        <taxon>Chlorophyta</taxon>
        <taxon>core chlorophytes</taxon>
        <taxon>Trebouxiophyceae</taxon>
        <taxon>Chlorellales</taxon>
        <taxon>Chlorellaceae</taxon>
        <taxon>Chlorella clade</taxon>
        <taxon>Chlorella</taxon>
    </lineage>
</organism>
<dbReference type="SMART" id="SM00651">
    <property type="entry name" value="Sm"/>
    <property type="match status" value="1"/>
</dbReference>
<gene>
    <name evidence="3" type="ORF">COHA_000416</name>
</gene>
<sequence>MGRTPLQLPAAQPPTPPATPIGQFELYEGSRARAREGLQAFLVRVIDRCQQGFGVADTLGFLPRTSIANKLKYYKEAAVHPQLAARLPGRLTWAQGVHSRVEARGVRPDTSGIRPRTQHPRDKFGPGMVLVVNTVLAWLMFSIDVRNAMLRSSSEVMGRGGGRRRPQRATLAAFVSALEGQRLVVELRYDTIVRGTLVAADDQLNLQLEGASVQPLQGPRRDAAYLYVKGRHVRFIHLPGNLDPAAAIEQHRKRVAAAVRAHAAQQAQLAQQPEGRLHKGAQLELERSGSAAGSAADAMDTE</sequence>
<dbReference type="InterPro" id="IPR010920">
    <property type="entry name" value="LSM_dom_sf"/>
</dbReference>
<evidence type="ECO:0000256" key="1">
    <source>
        <dbReference type="SAM" id="MobiDB-lite"/>
    </source>
</evidence>
<feature type="region of interest" description="Disordered" evidence="1">
    <location>
        <begin position="283"/>
        <end position="302"/>
    </location>
</feature>
<evidence type="ECO:0000313" key="4">
    <source>
        <dbReference type="Proteomes" id="UP001205105"/>
    </source>
</evidence>
<comment type="caution">
    <text evidence="3">The sequence shown here is derived from an EMBL/GenBank/DDBJ whole genome shotgun (WGS) entry which is preliminary data.</text>
</comment>
<dbReference type="Gene3D" id="2.30.30.100">
    <property type="match status" value="1"/>
</dbReference>
<dbReference type="AlphaFoldDB" id="A0AAD5H9J6"/>
<protein>
    <recommendedName>
        <fullName evidence="2">Sm domain-containing protein</fullName>
    </recommendedName>
</protein>
<dbReference type="GO" id="GO:0071209">
    <property type="term" value="F:U7 snRNA binding"/>
    <property type="evidence" value="ECO:0007669"/>
    <property type="project" value="TreeGrafter"/>
</dbReference>
<dbReference type="GO" id="GO:0016604">
    <property type="term" value="C:nuclear body"/>
    <property type="evidence" value="ECO:0007669"/>
    <property type="project" value="TreeGrafter"/>
</dbReference>
<dbReference type="GO" id="GO:0006398">
    <property type="term" value="P:mRNA 3'-end processing by stem-loop binding and cleavage"/>
    <property type="evidence" value="ECO:0007669"/>
    <property type="project" value="TreeGrafter"/>
</dbReference>
<feature type="domain" description="Sm" evidence="2">
    <location>
        <begin position="173"/>
        <end position="238"/>
    </location>
</feature>
<dbReference type="PANTHER" id="PTHR21196:SF1">
    <property type="entry name" value="U7 SNRNA-ASSOCIATED SM-LIKE PROTEIN LSM10"/>
    <property type="match status" value="1"/>
</dbReference>
<accession>A0AAD5H9J6</accession>
<dbReference type="GO" id="GO:0071254">
    <property type="term" value="C:cytoplasmic U snRNP body"/>
    <property type="evidence" value="ECO:0007669"/>
    <property type="project" value="TreeGrafter"/>
</dbReference>
<name>A0AAD5H9J6_9CHLO</name>
<proteinExistence type="predicted"/>
<dbReference type="InterPro" id="IPR001163">
    <property type="entry name" value="Sm_dom_euk/arc"/>
</dbReference>
<evidence type="ECO:0000313" key="3">
    <source>
        <dbReference type="EMBL" id="KAI7846050.1"/>
    </source>
</evidence>
<dbReference type="EMBL" id="JADXDR010000010">
    <property type="protein sequence ID" value="KAI7846050.1"/>
    <property type="molecule type" value="Genomic_DNA"/>
</dbReference>
<dbReference type="SUPFAM" id="SSF50182">
    <property type="entry name" value="Sm-like ribonucleoproteins"/>
    <property type="match status" value="1"/>
</dbReference>
<feature type="compositionally biased region" description="Low complexity" evidence="1">
    <location>
        <begin position="288"/>
        <end position="302"/>
    </location>
</feature>